<dbReference type="CDD" id="cd12820">
    <property type="entry name" value="LbR_YadA-like"/>
    <property type="match status" value="5"/>
</dbReference>
<feature type="domain" description="Trimeric autotransporter adhesin YadA-like stalk" evidence="14">
    <location>
        <begin position="1280"/>
        <end position="1317"/>
    </location>
</feature>
<sequence length="4654" mass="474386">MNKIFKVIFNRTTQKMEVVSELARSQGKATASTDERGGNLFLNALNSTLFTGGVAVLALSAVSAEAAIHVVSTTQGGTGYVTTGQYQGETGVNTNPYNYYNPGSLSVEDAGTVNATNRILYDIRASTGIGLGKDTNVKGRNNGSNGIAIGDYSQATGGLSVAIGASSISSDIGSVALGVSSRAAGFNSFAAQRQSAAIGDYSAAIGSSSWANSTASFAIGASATALGERSFAIGSGTPQTKDETSPNEARRSIYDGQNNTYSYGNDAFAIGTKAKTNGNNAFAIGTNANAGGFKDEASQVTELGKLRVADTAKSAENAFALGTNTKANSKDSVAFSTNAEATGEGAVAFGVKSVANGTGAIAFGNVSNTTGANAISIGWNATSTAEKVIAIGAHSTATKDGAMAIGETAKSTGNNSVAMGYYANVSEANATAVGAKSNVTKAGGSAIGFEAESTGNYATAVGHKAKARAEYSLSLGDESNASGKNSSAIGKSAESSGNFAIAIGNADSTDIAGTKTQASGVRAIAMGTTARANANDTIAIGTNTNISKQESRGSIAIGNAAGTQGLNNYGVAGTTVDATGYRQLSVAQNVGALQDTIAIGTNSHAYGHDSIAIGTRAQAVFNDSATSRNSLNSGAVAIGYQTIAQGDQSVALGSRAEAVNRQAMALGNDSFASGVGAIVIGGDDSLPHGSAADAGYQLDTGFFDANNKKYRQSAATGNGAVVVGVHSQALSQGSTAIGVAATAGDNGETRTKDNATTATTAKEATAVGAKSRAKLEHTTAVGYSAEALGVNSTTVGAESKANSTNAFAGGYKATADGANATAIGSSAKTNGEEAIAIGTSVNVSGARSAAMGYNNTINATDTFVLGSNVNVGTTGSVVLGANSTAAAAKGVDSATVGKLTYSGFAGDEEVAEGDYVSVGSDANERQIKFVAPGEISKTSTDAINGSQLYATNEVMSNIASSVNSTFGGNSVLNPNGTLTFTNIGGTGKDNIHDAIKAARTKVESGTNVNVASKAGSDGETVYTVNANHTTVSTPTGNKYVSVTEQSKGNNVTNYEVSLTADAIKDFTKDDNTITDVVDDKKGYVKVEEVVPNGREGDYHTYKVSLSDKAIADFTKDTHVTGGTVNYDEQGNATATLNKNDGTTAEVTGIKNNFVTSSVTDADGKKATLTRNDGGKVEIDLSKTVKTAVDEATEKGFGLKAQDGNTVKKNLGEAVEVVGGNNNINTTVEGDKVKVNLNNTLNLTNGGSVTIGDTKVDGNGLTINGGPNVTKNGINAGSKTITNVADGEVSATSKEAVNGSQLHATNQNVTNVSNSVTKLDEFVKKGFNITADKGNEDNVQLGEKITYTSTDKNIITTVSDNQIDFVLNSTLKIGGKDGAPGIGLDGANGTIGLTGPKGDNGESATANITVKNGKPGVDGKDGETKTRIVYDGEEVATLNDGLKFGANTGAVHNAKLNTQVNVKGAEANQDWSKFDQGQNIMTQINGNNITVALAKDVNLTETGSLTIGGTTVNKDGVTINNTKITNDGDNVKVGDKNGNEVKITNVKDGELSNTSKDAVNGSQLYATNQNVTNLSNKVAEGFNIDADKRGEGLDKADNVQLGETVKYTSTDKNIITTVTNNTIDFGLANEITVGEKGEPGVAGKDGKDGKVGVKGANGSAVVLNGKDGSIGLNGKDGKDGLTFQGKDGSEGVDGTNGKDGKNGLPGENGKTRIVYQPTDKNGTPVGTPEEVATLNDGLIFTGNNEKLNRHKLNTVVKVVGEGVDKAASETFSSAKGNINVVANETDELQIRLNKDLDLTDKGSVKTGNTTVSNDGVTIAKKADAAPTKSDVKLTQDGLSNGGNQITNVDSGLKGKDGQVVKLTDATGDVLNNAVNVGDLKNTVTEVTTNAFGLKDENGKEFKQNLGTTAQIIGDSNIKTDVVEKDGEKALKVSLANNITVGKDGEPGKVGVAGKDGKDGVSINGDDGKDGKPGEASVVVGRNGKDGDNGIDGKVGVNGKDGSAVVLNGKDGSIGLNGKDGKDGLTIKGIEGKPGLVGKDGLPGKDGVTRIQYQPTNPDGSSKGEPEQVATLNDGLHFKGDNEPLVSKKLNETLEIVGGAPADKLTNNNIGVNNNGGKLVVQLAKELSDLNKATFVPKDGEDGATTVVDNNGTTITPKDGKNGKDGNVVSLTKDGLNNGNNQIVNVKSGIDGVKGQDGQAVKSVNDLTEDQLKDVGTNAANINDVANASKDLIAKGFKIDADNRDGLTEADTVELGQTVEYRSESGNIVTTVSNNKIDFDLADKITVGGLGKNGKDGVDGKIGVKGADGKDGVTITPDAIVFHGKDGANGQDGKPGLSISGAEGKPGLVGEDGKPGKNGVTRIQYQPTDPDGSPKGEPEQVATLNDGLHFTGNNSDTLNSHKLNTIVNIVGEGVEKGASETFVSAAGNINVKADGKDKLEIQLAKDLKDLNSATFGPKDGADAEPTTVVGRDGITITPAKGENGEAKDPVKLTQKGLDNGNNQIVNVKSGIDGLAGKDGINGKDGKPITSVNDLTKEQLEKVGTNGANINDVVNASNDIIEKGFSIAADRGETDHVKLGETVTYTSTDKNIITTAIGENKIDFALANTLSVGKDGEPGKPGEAGTIGVKGQDGKDGVSIKGDDGKDGVPGEASVVVGRNGKDGDKGIDGKVGVNGKDGSSVVLNGKDGSIGLTGPKGADGKPGASTNIAVKDGAQGVDGNKGENGLPGKNGETRIVYKNGEKEEQVANLNDGLIFTGNNADTLNRHKLNTLVKVQGEGVSKEQSKDFKSAAGNINVVAKEGDKLEIQLNRELKDLTNAKFVEYKQGDDGKEVVDNTKPSTEISNKGITITPANGENGAGAKPVALTDKGLDNGNNQIVNVKSGIDGVDGVGKDGQPITSVNDLTKEQLDKVGTNAANINDVRNATDDVINTGFNIAADNGADDNVKLGETVKYTSDDKNIITTVRNNEIDFSLADNISVGGKAGKDGTPGKDGSIGVKGADGKDGVTIKPEAIVFHGVDGVNGKDGTDGKDGAASIKVEKGAKGLAGNDGKDGESKTRIVYEKPNGEKEEVATLNDGLKFVGDDGKEIAKKLNETLSVTGGEKDAAKLSDSNIGVVNSKDGLVVKLAKDLKDLGSATFTKEGEGEPKTVVNNNGIEITPTKDGKDAVKLTENGLDNGNNQIVNVKSGIDGLDGKPGKDNQPVKSVNDLSDEQLDEVGNNAANIKDVRNATDGLINKGFNITADNKDLANGADKDNVKLGETVSYTSTDKNIVTTVRDNAIDFGLANNLTVGKDGKDGKPGEAGSIGVKGQDGKDGVSIKGDNGEPGKPGEATITVGRNGKDGADGDNGIDGKVGVNGKDGSAVVLNGKDGSIGLNGKDGKDGLTFKSSEGAQGVDGKDGKDGEPGKTRIVYQPTDKDGNPIKDDEGNPITEEVATLNDGLIFAGNNDKLNRHKLNSVVNIVGEGVTKDAAKSFASAAGNINVKADGSNVLEIQLNRNLKDLATANFVEYKEDGSVNADAPKTVVNNNGVTVTPKDGKDGKDGNVVSLTKDGLNNGGNQIVNVKSGINGLNGQNGKDGQPITSVNDLTPDQLKEVGTNGANINDVVNASNDIIEKGFSIAADNGETDHVKLGETVKYTSKDKNIITTVSDNVIDFALNNDLTVGGPGKDGQAGKDGSIGVKGADGTAGVTLNGKDGSIGLTGPKGADGKGASATISVKDGAKGLDGNDGKDGESKTRIVYEKPNGDKEEVATLNDGLRFVGDDGKVIDKKLNETLQISGGDTDLDDLSDDNIGVVNKNGKLVVKLAKNIDLTDEGSITIGDTFIDTNAVGVGDSALTGDSLTVGGDNAITVDGNKGTIGGLTNRTFDPNNFTSGQAATEDQLKQVYDVANSGWDIAANGQNTTNVGPKGKVSFNNEDGNIIITKETTDNNVTFALNNDLTIGGPGKDGKPGKDGAIGVKGADGKTGVTLNGKDGTIGINGKDGSNGTMTFEQGKPGVDGKDGETKTRIVYETKDKDGNPVKEEVATLNDGLKFVGDDGKVITKKLNETLSITGGEKDATKLSDANNIGVVNNNGTLTVKLAKDIDLTKDGSVTIGNTTVNNDGLTIKDGPSVTKDGISAGDKKITNVQDGEISSTSKDAVNGSQLYQVQQVANAGWNLTANGKDKGNVKPGATVDLNNKDGNIVITKEGNNVTFGLNNDLTIGGKDGKDGQIGVAGKDGKDGVTIKGDGTIVAGRDGQDGVDGSIGATGKDGASVVLNGKDGSIGLTGPKGTDGKPGASANITVKDGAEGVDGTNGKDGLPGENGKTRIVYETIDKDGKPVTEQVATLNDGLIFSGNNEETKNRQKLNTEVKVKGEGVDKAASENFKSASGNINVKANGTDTLEIQLAKVIDLTEDGSVTTGNTTVNNNGLTIKDGPSVTKGGIDAKDTKITNVKDGDVTATSKDAVNGSQLYNAIENAGWDLTVDGNVAADSEEGSKRVNNNGKVAVKGGKNIVVSRKGSTVEVATSDNPEFDSVKVGGTTIRSTVAKDGVNELNIAGSNNAPTRITNVAEGVKGTDAVNVNQLKGAENRLNNRINNVDKDLRAGIAGALAAGNLYHVTQPGKSMVSAGVGTYRGQGAMAVGYSRLSDNGKVGIKFSVNSNSRGHAGAAASVGYQW</sequence>
<dbReference type="Pfam" id="PF05658">
    <property type="entry name" value="YadA_head"/>
    <property type="match status" value="15"/>
</dbReference>
<gene>
    <name evidence="16" type="ORF">V6W77_02600</name>
</gene>
<evidence type="ECO:0000256" key="5">
    <source>
        <dbReference type="ARBA" id="ARBA00022452"/>
    </source>
</evidence>
<feature type="domain" description="Trimeric autotransporter adhesin YadA-like C-terminal membrane anchor" evidence="12">
    <location>
        <begin position="4596"/>
        <end position="4654"/>
    </location>
</feature>
<feature type="region of interest" description="Disordered" evidence="11">
    <location>
        <begin position="3290"/>
        <end position="3352"/>
    </location>
</feature>
<feature type="domain" description="Trimeric autotransporter adhesin YadA-like head" evidence="13">
    <location>
        <begin position="314"/>
        <end position="335"/>
    </location>
</feature>
<evidence type="ECO:0000256" key="1">
    <source>
        <dbReference type="ARBA" id="ARBA00004241"/>
    </source>
</evidence>
<accession>A0ABU7ZCV9</accession>
<evidence type="ECO:0000313" key="17">
    <source>
        <dbReference type="Proteomes" id="UP001432017"/>
    </source>
</evidence>
<dbReference type="SUPFAM" id="SSF54523">
    <property type="entry name" value="Pili subunits"/>
    <property type="match status" value="1"/>
</dbReference>
<evidence type="ECO:0000256" key="4">
    <source>
        <dbReference type="ARBA" id="ARBA00022448"/>
    </source>
</evidence>
<feature type="domain" description="Trimeric autotransporter adhesin YadA-like head" evidence="13">
    <location>
        <begin position="481"/>
        <end position="505"/>
    </location>
</feature>
<evidence type="ECO:0000256" key="10">
    <source>
        <dbReference type="ARBA" id="ARBA00023237"/>
    </source>
</evidence>
<feature type="compositionally biased region" description="Basic and acidic residues" evidence="11">
    <location>
        <begin position="2629"/>
        <end position="2646"/>
    </location>
</feature>
<dbReference type="Pfam" id="PF05662">
    <property type="entry name" value="YadA_stalk"/>
    <property type="match status" value="6"/>
</dbReference>
<feature type="domain" description="Trimeric autotransporter adhesin YadA-like stalk" evidence="14">
    <location>
        <begin position="930"/>
        <end position="969"/>
    </location>
</feature>
<dbReference type="Pfam" id="PF13018">
    <property type="entry name" value="ESPR"/>
    <property type="match status" value="1"/>
</dbReference>
<feature type="domain" description="Trimeric autotransporter adhesin YadA-like head" evidence="13">
    <location>
        <begin position="397"/>
        <end position="423"/>
    </location>
</feature>
<feature type="region of interest" description="Disordered" evidence="11">
    <location>
        <begin position="2321"/>
        <end position="2394"/>
    </location>
</feature>
<dbReference type="InterPro" id="IPR045584">
    <property type="entry name" value="Pilin-like"/>
</dbReference>
<feature type="region of interest" description="Disordered" evidence="11">
    <location>
        <begin position="1672"/>
        <end position="1726"/>
    </location>
</feature>
<feature type="domain" description="Trimeric autotransporter adhesin YadA-like head" evidence="13">
    <location>
        <begin position="454"/>
        <end position="479"/>
    </location>
</feature>
<organism evidence="16 17">
    <name type="scientific">Mannheimia indoligenes</name>
    <dbReference type="NCBI Taxonomy" id="3103145"/>
    <lineage>
        <taxon>Bacteria</taxon>
        <taxon>Pseudomonadati</taxon>
        <taxon>Pseudomonadota</taxon>
        <taxon>Gammaproteobacteria</taxon>
        <taxon>Pasteurellales</taxon>
        <taxon>Pasteurellaceae</taxon>
        <taxon>Mannheimia</taxon>
    </lineage>
</organism>
<keyword evidence="17" id="KW-1185">Reference proteome</keyword>
<feature type="domain" description="Trimeric autotransporter adhesin YadA-like head" evidence="13">
    <location>
        <begin position="594"/>
        <end position="617"/>
    </location>
</feature>
<keyword evidence="10" id="KW-0998">Cell outer membrane</keyword>
<feature type="domain" description="Trimeric autotransporter adhesin YadA-like head" evidence="13">
    <location>
        <begin position="634"/>
        <end position="656"/>
    </location>
</feature>
<dbReference type="Gene3D" id="6.20.50.100">
    <property type="match status" value="7"/>
</dbReference>
<feature type="compositionally biased region" description="Basic and acidic residues" evidence="11">
    <location>
        <begin position="2657"/>
        <end position="2666"/>
    </location>
</feature>
<feature type="domain" description="Trimeric autotransporter adhesin YadA-like head" evidence="13">
    <location>
        <begin position="341"/>
        <end position="365"/>
    </location>
</feature>
<feature type="domain" description="Trimeric autotransporter adhesin YadA-like head" evidence="13">
    <location>
        <begin position="155"/>
        <end position="179"/>
    </location>
</feature>
<keyword evidence="7" id="KW-0732">Signal</keyword>
<comment type="subcellular location">
    <subcellularLocation>
        <location evidence="2">Cell outer membrane</location>
    </subcellularLocation>
    <subcellularLocation>
        <location evidence="1">Cell surface</location>
    </subcellularLocation>
</comment>
<dbReference type="InterPro" id="IPR008635">
    <property type="entry name" value="Coiled_stalk_dom"/>
</dbReference>
<feature type="region of interest" description="Disordered" evidence="11">
    <location>
        <begin position="1945"/>
        <end position="1994"/>
    </location>
</feature>
<dbReference type="SUPFAM" id="SSF101999">
    <property type="entry name" value="Trimeric adhesin"/>
    <property type="match status" value="2"/>
</dbReference>
<feature type="domain" description="Trimeric autotransporter adhesin YadA-like stalk" evidence="14">
    <location>
        <begin position="1541"/>
        <end position="1577"/>
    </location>
</feature>
<dbReference type="Gene3D" id="2.150.10.10">
    <property type="entry name" value="Serralysin-like metalloprotease, C-terminal"/>
    <property type="match status" value="8"/>
</dbReference>
<feature type="compositionally biased region" description="Basic and acidic residues" evidence="11">
    <location>
        <begin position="3308"/>
        <end position="3322"/>
    </location>
</feature>
<protein>
    <submittedName>
        <fullName evidence="16">YadA-like family protein</fullName>
    </submittedName>
</protein>
<dbReference type="Pfam" id="PF03895">
    <property type="entry name" value="YadA_anchor"/>
    <property type="match status" value="1"/>
</dbReference>
<dbReference type="PANTHER" id="PTHR24023:SF1082">
    <property type="entry name" value="COLLAGEN TRIPLE HELIX REPEAT"/>
    <property type="match status" value="1"/>
</dbReference>
<keyword evidence="5" id="KW-1134">Transmembrane beta strand</keyword>
<dbReference type="EMBL" id="JBAJJM010000003">
    <property type="protein sequence ID" value="MEG9475160.1"/>
    <property type="molecule type" value="Genomic_DNA"/>
</dbReference>
<feature type="domain" description="Trimeric autotransporter adhesin YadA-like head" evidence="13">
    <location>
        <begin position="761"/>
        <end position="785"/>
    </location>
</feature>
<comment type="caution">
    <text evidence="16">The sequence shown here is derived from an EMBL/GenBank/DDBJ whole genome shotgun (WGS) entry which is preliminary data.</text>
</comment>
<evidence type="ECO:0000256" key="2">
    <source>
        <dbReference type="ARBA" id="ARBA00004442"/>
    </source>
</evidence>
<dbReference type="InterPro" id="IPR050149">
    <property type="entry name" value="Collagen_superfamily"/>
</dbReference>
<feature type="region of interest" description="Disordered" evidence="11">
    <location>
        <begin position="2709"/>
        <end position="2729"/>
    </location>
</feature>
<evidence type="ECO:0000256" key="8">
    <source>
        <dbReference type="ARBA" id="ARBA00022927"/>
    </source>
</evidence>
<evidence type="ECO:0000313" key="16">
    <source>
        <dbReference type="EMBL" id="MEG9475160.1"/>
    </source>
</evidence>
<dbReference type="Gene3D" id="1.20.5.170">
    <property type="match status" value="4"/>
</dbReference>
<evidence type="ECO:0000259" key="12">
    <source>
        <dbReference type="Pfam" id="PF03895"/>
    </source>
</evidence>
<feature type="domain" description="Trimeric autotransporter adhesin YadA-like stalk" evidence="14">
    <location>
        <begin position="4427"/>
        <end position="4467"/>
    </location>
</feature>
<keyword evidence="8" id="KW-0653">Protein transport</keyword>
<dbReference type="RefSeq" id="WP_334253703.1">
    <property type="nucleotide sequence ID" value="NZ_JBAJJM010000003.1"/>
</dbReference>
<reference evidence="16" key="1">
    <citation type="submission" date="2023-12" db="EMBL/GenBank/DDBJ databases">
        <title>Mannheima indologenes sp. nov. proposed for Clade V organisms of Mannheimia.</title>
        <authorList>
            <person name="Christensen H."/>
        </authorList>
    </citation>
    <scope>NUCLEOTIDE SEQUENCE</scope>
    <source>
        <strain evidence="16">M14.4</strain>
    </source>
</reference>
<feature type="domain" description="ESPR" evidence="15">
    <location>
        <begin position="1"/>
        <end position="38"/>
    </location>
</feature>
<feature type="domain" description="Trimeric autotransporter adhesin YadA-like head" evidence="13">
    <location>
        <begin position="815"/>
        <end position="839"/>
    </location>
</feature>
<feature type="domain" description="Trimeric autotransporter adhesin YadA-like head" evidence="13">
    <location>
        <begin position="518"/>
        <end position="544"/>
    </location>
</feature>
<dbReference type="InterPro" id="IPR005594">
    <property type="entry name" value="YadA_C"/>
</dbReference>
<feature type="domain" description="Trimeric autotransporter adhesin YadA-like head" evidence="13">
    <location>
        <begin position="264"/>
        <end position="288"/>
    </location>
</feature>
<evidence type="ECO:0000256" key="11">
    <source>
        <dbReference type="SAM" id="MobiDB-lite"/>
    </source>
</evidence>
<evidence type="ECO:0000256" key="9">
    <source>
        <dbReference type="ARBA" id="ARBA00023136"/>
    </source>
</evidence>
<keyword evidence="6" id="KW-0812">Transmembrane</keyword>
<feature type="compositionally biased region" description="Basic and acidic residues" evidence="11">
    <location>
        <begin position="3393"/>
        <end position="3404"/>
    </location>
</feature>
<proteinExistence type="inferred from homology"/>
<dbReference type="InterPro" id="IPR008640">
    <property type="entry name" value="Adhesin_Head_dom"/>
</dbReference>
<dbReference type="SUPFAM" id="SSF101967">
    <property type="entry name" value="Adhesin YadA, collagen-binding domain"/>
    <property type="match status" value="9"/>
</dbReference>
<dbReference type="PANTHER" id="PTHR24023">
    <property type="entry name" value="COLLAGEN ALPHA"/>
    <property type="match status" value="1"/>
</dbReference>
<evidence type="ECO:0000259" key="15">
    <source>
        <dbReference type="Pfam" id="PF13018"/>
    </source>
</evidence>
<dbReference type="Gene3D" id="3.30.1300.30">
    <property type="entry name" value="GSPII I/J protein-like"/>
    <property type="match status" value="1"/>
</dbReference>
<feature type="compositionally biased region" description="Basic and acidic residues" evidence="11">
    <location>
        <begin position="3412"/>
        <end position="3423"/>
    </location>
</feature>
<name>A0ABU7ZCV9_9PAST</name>
<evidence type="ECO:0000256" key="3">
    <source>
        <dbReference type="ARBA" id="ARBA00005848"/>
    </source>
</evidence>
<dbReference type="Gene3D" id="2.20.70.140">
    <property type="match status" value="8"/>
</dbReference>
<evidence type="ECO:0000259" key="13">
    <source>
        <dbReference type="Pfam" id="PF05658"/>
    </source>
</evidence>
<evidence type="ECO:0000259" key="14">
    <source>
        <dbReference type="Pfam" id="PF05662"/>
    </source>
</evidence>
<keyword evidence="9" id="KW-0472">Membrane</keyword>
<feature type="domain" description="Trimeric autotransporter adhesin YadA-like head" evidence="13">
    <location>
        <begin position="662"/>
        <end position="682"/>
    </location>
</feature>
<evidence type="ECO:0000256" key="6">
    <source>
        <dbReference type="ARBA" id="ARBA00022692"/>
    </source>
</evidence>
<feature type="domain" description="Trimeric autotransporter adhesin YadA-like stalk" evidence="14">
    <location>
        <begin position="4543"/>
        <end position="4581"/>
    </location>
</feature>
<dbReference type="InterPro" id="IPR024973">
    <property type="entry name" value="ESPR"/>
</dbReference>
<dbReference type="Proteomes" id="UP001432017">
    <property type="component" value="Unassembled WGS sequence"/>
</dbReference>
<feature type="region of interest" description="Disordered" evidence="11">
    <location>
        <begin position="2610"/>
        <end position="2671"/>
    </location>
</feature>
<feature type="domain" description="Trimeric autotransporter adhesin YadA-like stalk" evidence="14">
    <location>
        <begin position="4120"/>
        <end position="4164"/>
    </location>
</feature>
<dbReference type="InterPro" id="IPR011049">
    <property type="entry name" value="Serralysin-like_metalloprot_C"/>
</dbReference>
<feature type="domain" description="Trimeric autotransporter adhesin YadA-like head" evidence="13">
    <location>
        <begin position="211"/>
        <end position="236"/>
    </location>
</feature>
<feature type="region of interest" description="Disordered" evidence="11">
    <location>
        <begin position="232"/>
        <end position="256"/>
    </location>
</feature>
<comment type="similarity">
    <text evidence="3">Belongs to the autotransporter-2 (AT-2) (TC 1.B.40) family.</text>
</comment>
<evidence type="ECO:0000256" key="7">
    <source>
        <dbReference type="ARBA" id="ARBA00022729"/>
    </source>
</evidence>
<feature type="region of interest" description="Disordered" evidence="11">
    <location>
        <begin position="3371"/>
        <end position="3424"/>
    </location>
</feature>
<feature type="compositionally biased region" description="Basic and acidic residues" evidence="11">
    <location>
        <begin position="240"/>
        <end position="253"/>
    </location>
</feature>
<keyword evidence="4" id="KW-0813">Transport</keyword>
<feature type="domain" description="Trimeric autotransporter adhesin YadA-like head" evidence="13">
    <location>
        <begin position="370"/>
        <end position="395"/>
    </location>
</feature>